<dbReference type="EMBL" id="AP023354">
    <property type="protein sequence ID" value="BCJ25945.1"/>
    <property type="molecule type" value="Genomic_DNA"/>
</dbReference>
<dbReference type="InterPro" id="IPR020845">
    <property type="entry name" value="AMP-binding_CS"/>
</dbReference>
<dbReference type="Gene3D" id="3.40.50.12780">
    <property type="entry name" value="N-terminal domain of ligase-like"/>
    <property type="match status" value="1"/>
</dbReference>
<sequence>MNGLTVEWLTGRIFTCQAVNTSVDIEERALRMAAVLGGRGVCAGDRVMLAASNSADYVVALLALMHLDVSIVLADDRETEAERVRMARRARARWVVRGDLDESTGGADVVSLASLVKEEADATSDVDVLSFAAWNRRTDALITWSSGSTGIPKGIVRSGRGFLHDLERTRERMAYRNTDVLLPLVPFSHFYGLTLLVMSWTLGCSLAIAPLGRLDQAVKLAADSGATVLDAAPSTYHSLLKLMDRRPEIARDLASVRMFCVGGSPMPRSLADRFQERLGLPLLDGYGSNEAGNVALAAPGNAVGCGRPLPGVEVTIVDGDGHPVQAGESGEIWVQSPSLMQGYLSGDGSIEPRGDGPYRTNDLGYADADGNIVVLGRKYAVHRLGHTLYPEAIERKAEMCGRPVKIVAVSDEGRGTQLVLFVADGSGQPAAELRREIAALLPDYERPNKVAVLPSFPLNRNGKPDLARLRDMAQELVGPARRPAANGDDAMVLLPGVATTGGEGDVPFPARVAGLRAVLELLRDRPEEVRRILTRISLHRAVDMEIDGSIHTLAGAVDEVLRNGPQAVRRMAVFMPSNVLLYSYVLYLLVPALFVEDIAFRPSSQVAEVTRELHELLAPVHQIPIELASLSQRKFVGGPVADADVVVFTGTYHNAEAVRAQLRTDQLFMLFGQGANPFVVAPDADLDLSIDDAVRIRMLNSGQDCFGPDVFFVPEQDAARFVEGIGKRLSAMTFGDCADPAADYGPICYDSALTAVTEYLPRNAGYIVQGGAVDFRTRQVHPTILLRDFDAPMSLTELFCPVFNVVSYTDREQLRTRLTEPSFQDRAMGAMVYGHAPDLVEQLGKRHVVAVDRTLLDVDDGNRPFGGRGIMANYVSHRKRRWAQPLLISKVVADECPVRG</sequence>
<evidence type="ECO:0000256" key="1">
    <source>
        <dbReference type="ARBA" id="ARBA00023002"/>
    </source>
</evidence>
<gene>
    <name evidence="6" type="ORF">Asera_00530</name>
</gene>
<dbReference type="InterPro" id="IPR042099">
    <property type="entry name" value="ANL_N_sf"/>
</dbReference>
<evidence type="ECO:0000313" key="6">
    <source>
        <dbReference type="EMBL" id="BCJ25945.1"/>
    </source>
</evidence>
<keyword evidence="2" id="KW-1133">Transmembrane helix</keyword>
<keyword evidence="7" id="KW-1185">Reference proteome</keyword>
<name>A0A810KTJ4_9ACTN</name>
<dbReference type="GO" id="GO:0016620">
    <property type="term" value="F:oxidoreductase activity, acting on the aldehyde or oxo group of donors, NAD or NADP as acceptor"/>
    <property type="evidence" value="ECO:0007669"/>
    <property type="project" value="InterPro"/>
</dbReference>
<dbReference type="Pfam" id="PF00501">
    <property type="entry name" value="AMP-binding"/>
    <property type="match status" value="1"/>
</dbReference>
<dbReference type="KEGG" id="aser:Asera_00530"/>
<keyword evidence="2" id="KW-0472">Membrane</keyword>
<organism evidence="6 7">
    <name type="scientific">Actinocatenispora sera</name>
    <dbReference type="NCBI Taxonomy" id="390989"/>
    <lineage>
        <taxon>Bacteria</taxon>
        <taxon>Bacillati</taxon>
        <taxon>Actinomycetota</taxon>
        <taxon>Actinomycetes</taxon>
        <taxon>Micromonosporales</taxon>
        <taxon>Micromonosporaceae</taxon>
        <taxon>Actinocatenispora</taxon>
    </lineage>
</organism>
<dbReference type="SUPFAM" id="SSF53720">
    <property type="entry name" value="ALDH-like"/>
    <property type="match status" value="1"/>
</dbReference>
<dbReference type="InterPro" id="IPR045851">
    <property type="entry name" value="AMP-bd_C_sf"/>
</dbReference>
<evidence type="ECO:0000256" key="2">
    <source>
        <dbReference type="SAM" id="Phobius"/>
    </source>
</evidence>
<dbReference type="Gene3D" id="3.40.605.10">
    <property type="entry name" value="Aldehyde Dehydrogenase, Chain A, domain 1"/>
    <property type="match status" value="1"/>
</dbReference>
<keyword evidence="2" id="KW-0812">Transmembrane</keyword>
<reference evidence="6" key="1">
    <citation type="submission" date="2020-08" db="EMBL/GenBank/DDBJ databases">
        <title>Whole genome shotgun sequence of Actinocatenispora sera NBRC 101916.</title>
        <authorList>
            <person name="Komaki H."/>
            <person name="Tamura T."/>
        </authorList>
    </citation>
    <scope>NUCLEOTIDE SEQUENCE</scope>
    <source>
        <strain evidence="6">NBRC 101916</strain>
    </source>
</reference>
<dbReference type="SUPFAM" id="SSF56801">
    <property type="entry name" value="Acetyl-CoA synthetase-like"/>
    <property type="match status" value="1"/>
</dbReference>
<dbReference type="PANTHER" id="PTHR43767:SF10">
    <property type="entry name" value="SURFACTIN SYNTHASE SUBUNIT 1"/>
    <property type="match status" value="1"/>
</dbReference>
<proteinExistence type="predicted"/>
<dbReference type="GO" id="GO:0016877">
    <property type="term" value="F:ligase activity, forming carbon-sulfur bonds"/>
    <property type="evidence" value="ECO:0007669"/>
    <property type="project" value="UniProtKB-ARBA"/>
</dbReference>
<dbReference type="CDD" id="cd04433">
    <property type="entry name" value="AFD_class_I"/>
    <property type="match status" value="1"/>
</dbReference>
<dbReference type="PANTHER" id="PTHR43767">
    <property type="entry name" value="LONG-CHAIN-FATTY-ACID--COA LIGASE"/>
    <property type="match status" value="1"/>
</dbReference>
<dbReference type="PROSITE" id="PS00455">
    <property type="entry name" value="AMP_BINDING"/>
    <property type="match status" value="1"/>
</dbReference>
<dbReference type="Pfam" id="PF13193">
    <property type="entry name" value="AMP-binding_C"/>
    <property type="match status" value="1"/>
</dbReference>
<feature type="domain" description="Aldehyde dehydrogenase" evidence="3">
    <location>
        <begin position="642"/>
        <end position="814"/>
    </location>
</feature>
<dbReference type="Gene3D" id="3.40.309.10">
    <property type="entry name" value="Aldehyde Dehydrogenase, Chain A, domain 2"/>
    <property type="match status" value="1"/>
</dbReference>
<feature type="domain" description="AMP-dependent synthetase/ligase" evidence="4">
    <location>
        <begin position="24"/>
        <end position="344"/>
    </location>
</feature>
<dbReference type="Proteomes" id="UP000680750">
    <property type="component" value="Chromosome"/>
</dbReference>
<evidence type="ECO:0000259" key="4">
    <source>
        <dbReference type="Pfam" id="PF00501"/>
    </source>
</evidence>
<dbReference type="InterPro" id="IPR015590">
    <property type="entry name" value="Aldehyde_DH_dom"/>
</dbReference>
<dbReference type="InterPro" id="IPR016163">
    <property type="entry name" value="Ald_DH_C"/>
</dbReference>
<dbReference type="OrthoDB" id="2644916at2"/>
<feature type="transmembrane region" description="Helical" evidence="2">
    <location>
        <begin position="190"/>
        <end position="211"/>
    </location>
</feature>
<evidence type="ECO:0000259" key="3">
    <source>
        <dbReference type="Pfam" id="PF00171"/>
    </source>
</evidence>
<dbReference type="InterPro" id="IPR050237">
    <property type="entry name" value="ATP-dep_AMP-bd_enzyme"/>
</dbReference>
<dbReference type="Pfam" id="PF00171">
    <property type="entry name" value="Aldedh"/>
    <property type="match status" value="1"/>
</dbReference>
<keyword evidence="1" id="KW-0560">Oxidoreductase</keyword>
<dbReference type="Gene3D" id="3.30.300.30">
    <property type="match status" value="1"/>
</dbReference>
<dbReference type="InterPro" id="IPR016161">
    <property type="entry name" value="Ald_DH/histidinol_DH"/>
</dbReference>
<dbReference type="InterPro" id="IPR016162">
    <property type="entry name" value="Ald_DH_N"/>
</dbReference>
<accession>A0A810KTJ4</accession>
<evidence type="ECO:0008006" key="8">
    <source>
        <dbReference type="Google" id="ProtNLM"/>
    </source>
</evidence>
<dbReference type="InterPro" id="IPR000873">
    <property type="entry name" value="AMP-dep_synth/lig_dom"/>
</dbReference>
<dbReference type="InterPro" id="IPR025110">
    <property type="entry name" value="AMP-bd_C"/>
</dbReference>
<protein>
    <recommendedName>
        <fullName evidence="8">Acyl-CoA synthetase (AMP-forming)/AMP-acid ligase II</fullName>
    </recommendedName>
</protein>
<dbReference type="AlphaFoldDB" id="A0A810KTJ4"/>
<evidence type="ECO:0000313" key="7">
    <source>
        <dbReference type="Proteomes" id="UP000680750"/>
    </source>
</evidence>
<evidence type="ECO:0000259" key="5">
    <source>
        <dbReference type="Pfam" id="PF13193"/>
    </source>
</evidence>
<feature type="domain" description="AMP-binding enzyme C-terminal" evidence="5">
    <location>
        <begin position="406"/>
        <end position="463"/>
    </location>
</feature>